<name>A0ABP8VUY1_9PSEU</name>
<evidence type="ECO:0000313" key="4">
    <source>
        <dbReference type="EMBL" id="GAA4673371.1"/>
    </source>
</evidence>
<protein>
    <recommendedName>
        <fullName evidence="3">Response regulatory domain-containing protein</fullName>
    </recommendedName>
</protein>
<dbReference type="EMBL" id="BAABIC010000001">
    <property type="protein sequence ID" value="GAA4673371.1"/>
    <property type="molecule type" value="Genomic_DNA"/>
</dbReference>
<dbReference type="SMART" id="SM00448">
    <property type="entry name" value="REC"/>
    <property type="match status" value="1"/>
</dbReference>
<dbReference type="InterPro" id="IPR011006">
    <property type="entry name" value="CheY-like_superfamily"/>
</dbReference>
<dbReference type="Pfam" id="PF00072">
    <property type="entry name" value="Response_reg"/>
    <property type="match status" value="1"/>
</dbReference>
<evidence type="ECO:0000256" key="2">
    <source>
        <dbReference type="SAM" id="Phobius"/>
    </source>
</evidence>
<feature type="transmembrane region" description="Helical" evidence="2">
    <location>
        <begin position="6"/>
        <end position="25"/>
    </location>
</feature>
<reference evidence="5" key="1">
    <citation type="journal article" date="2019" name="Int. J. Syst. Evol. Microbiol.">
        <title>The Global Catalogue of Microorganisms (GCM) 10K type strain sequencing project: providing services to taxonomists for standard genome sequencing and annotation.</title>
        <authorList>
            <consortium name="The Broad Institute Genomics Platform"/>
            <consortium name="The Broad Institute Genome Sequencing Center for Infectious Disease"/>
            <person name="Wu L."/>
            <person name="Ma J."/>
        </authorList>
    </citation>
    <scope>NUCLEOTIDE SEQUENCE [LARGE SCALE GENOMIC DNA]</scope>
    <source>
        <strain evidence="5">JCM 18055</strain>
    </source>
</reference>
<keyword evidence="2" id="KW-1133">Transmembrane helix</keyword>
<feature type="modified residue" description="4-aspartylphosphate" evidence="1">
    <location>
        <position position="145"/>
    </location>
</feature>
<evidence type="ECO:0000256" key="1">
    <source>
        <dbReference type="PROSITE-ProRule" id="PRU00169"/>
    </source>
</evidence>
<gene>
    <name evidence="4" type="ORF">GCM10023215_01020</name>
</gene>
<accession>A0ABP8VUY1</accession>
<feature type="domain" description="Response regulatory" evidence="3">
    <location>
        <begin position="95"/>
        <end position="212"/>
    </location>
</feature>
<sequence>MLADVTRLIGVLVWPALVVLVVVLFRKPLNRLLSGSLTVKGPGGLEISATSRQQAATALTQATAAKGAPPMDQQAALDHVDSAARTLRAVGGRARVLWVDDHPSTNRHEVAAMEAVGIDVELSPSTEDALERVQRNPAYDVIVSDMERLEHPQAGYDLLQKLRAAGVHTPFVVYARSGRPEHFDEAVRHGAEGWADTPGELMQMVLAAVRRVRG</sequence>
<dbReference type="InterPro" id="IPR001789">
    <property type="entry name" value="Sig_transdc_resp-reg_receiver"/>
</dbReference>
<keyword evidence="2" id="KW-0812">Transmembrane</keyword>
<keyword evidence="1" id="KW-0597">Phosphoprotein</keyword>
<dbReference type="Gene3D" id="3.40.50.2300">
    <property type="match status" value="1"/>
</dbReference>
<organism evidence="4 5">
    <name type="scientific">Pseudonocardia yuanmonensis</name>
    <dbReference type="NCBI Taxonomy" id="1095914"/>
    <lineage>
        <taxon>Bacteria</taxon>
        <taxon>Bacillati</taxon>
        <taxon>Actinomycetota</taxon>
        <taxon>Actinomycetes</taxon>
        <taxon>Pseudonocardiales</taxon>
        <taxon>Pseudonocardiaceae</taxon>
        <taxon>Pseudonocardia</taxon>
    </lineage>
</organism>
<dbReference type="SUPFAM" id="SSF52172">
    <property type="entry name" value="CheY-like"/>
    <property type="match status" value="1"/>
</dbReference>
<dbReference type="CDD" id="cd00156">
    <property type="entry name" value="REC"/>
    <property type="match status" value="1"/>
</dbReference>
<comment type="caution">
    <text evidence="4">The sequence shown here is derived from an EMBL/GenBank/DDBJ whole genome shotgun (WGS) entry which is preliminary data.</text>
</comment>
<evidence type="ECO:0000313" key="5">
    <source>
        <dbReference type="Proteomes" id="UP001500325"/>
    </source>
</evidence>
<proteinExistence type="predicted"/>
<keyword evidence="2" id="KW-0472">Membrane</keyword>
<keyword evidence="5" id="KW-1185">Reference proteome</keyword>
<dbReference type="Proteomes" id="UP001500325">
    <property type="component" value="Unassembled WGS sequence"/>
</dbReference>
<dbReference type="PROSITE" id="PS50110">
    <property type="entry name" value="RESPONSE_REGULATORY"/>
    <property type="match status" value="1"/>
</dbReference>
<evidence type="ECO:0000259" key="3">
    <source>
        <dbReference type="PROSITE" id="PS50110"/>
    </source>
</evidence>
<dbReference type="RefSeq" id="WP_345377605.1">
    <property type="nucleotide sequence ID" value="NZ_BAABIC010000001.1"/>
</dbReference>